<sequence>MRRGMIQSLGAFAAEGRRPCRWFQERTAGGRKTICKTMTVALARKLGIALWRLATAGEVMRPVS</sequence>
<evidence type="ECO:0000313" key="2">
    <source>
        <dbReference type="Proteomes" id="UP000078507"/>
    </source>
</evidence>
<accession>A0A178XWQ7</accession>
<keyword evidence="2" id="KW-1185">Reference proteome</keyword>
<comment type="caution">
    <text evidence="1">The sequence shown here is derived from an EMBL/GenBank/DDBJ whole genome shotgun (WGS) entry which is preliminary data.</text>
</comment>
<dbReference type="EMBL" id="LNQB01000089">
    <property type="protein sequence ID" value="OAP39647.1"/>
    <property type="molecule type" value="Genomic_DNA"/>
</dbReference>
<name>A0A178XWQ7_SINSA</name>
<organism evidence="1 2">
    <name type="scientific">Sinorhizobium saheli</name>
    <dbReference type="NCBI Taxonomy" id="36856"/>
    <lineage>
        <taxon>Bacteria</taxon>
        <taxon>Pseudomonadati</taxon>
        <taxon>Pseudomonadota</taxon>
        <taxon>Alphaproteobacteria</taxon>
        <taxon>Hyphomicrobiales</taxon>
        <taxon>Rhizobiaceae</taxon>
        <taxon>Sinorhizobium/Ensifer group</taxon>
        <taxon>Sinorhizobium</taxon>
    </lineage>
</organism>
<reference evidence="1 2" key="1">
    <citation type="submission" date="2015-11" db="EMBL/GenBank/DDBJ databases">
        <title>Ensifer anhuiense sp. nov., an effective nitrogen fixation bacterium with Glycine soja.</title>
        <authorList>
            <person name="Yan H."/>
            <person name="Chen W."/>
        </authorList>
    </citation>
    <scope>NUCLEOTIDE SEQUENCE [LARGE SCALE GENOMIC DNA]</scope>
    <source>
        <strain evidence="1 2">LMG 7837</strain>
    </source>
</reference>
<proteinExistence type="predicted"/>
<gene>
    <name evidence="1" type="ORF">ATB98_04830</name>
</gene>
<protein>
    <submittedName>
        <fullName evidence="1">Uncharacterized protein</fullName>
    </submittedName>
</protein>
<dbReference type="Proteomes" id="UP000078507">
    <property type="component" value="Unassembled WGS sequence"/>
</dbReference>
<evidence type="ECO:0000313" key="1">
    <source>
        <dbReference type="EMBL" id="OAP39647.1"/>
    </source>
</evidence>
<dbReference type="AlphaFoldDB" id="A0A178XWQ7"/>